<protein>
    <recommendedName>
        <fullName evidence="2">NADP-dependent oxidoreductase domain-containing protein</fullName>
    </recommendedName>
</protein>
<dbReference type="Pfam" id="PF00248">
    <property type="entry name" value="Aldo_ket_red"/>
    <property type="match status" value="1"/>
</dbReference>
<dbReference type="OrthoDB" id="37537at2759"/>
<gene>
    <name evidence="3" type="ORF">PHACADRAFT_196501</name>
</gene>
<dbReference type="PANTHER" id="PTHR43625:SF40">
    <property type="entry name" value="ALDO-KETO REDUCTASE YAKC [NADP(+)]"/>
    <property type="match status" value="1"/>
</dbReference>
<dbReference type="PRINTS" id="PR00069">
    <property type="entry name" value="ALDKETRDTASE"/>
</dbReference>
<dbReference type="GO" id="GO:0016491">
    <property type="term" value="F:oxidoreductase activity"/>
    <property type="evidence" value="ECO:0007669"/>
    <property type="project" value="UniProtKB-KW"/>
</dbReference>
<dbReference type="FunCoup" id="K5UVK7">
    <property type="interactions" value="289"/>
</dbReference>
<dbReference type="Gene3D" id="3.20.20.100">
    <property type="entry name" value="NADP-dependent oxidoreductase domain"/>
    <property type="match status" value="1"/>
</dbReference>
<dbReference type="InParanoid" id="K5UVK7"/>
<accession>K5UVK7</accession>
<evidence type="ECO:0000313" key="3">
    <source>
        <dbReference type="EMBL" id="EKM54066.1"/>
    </source>
</evidence>
<keyword evidence="1" id="KW-0560">Oxidoreductase</keyword>
<evidence type="ECO:0000313" key="4">
    <source>
        <dbReference type="Proteomes" id="UP000008370"/>
    </source>
</evidence>
<dbReference type="RefSeq" id="XP_007396768.1">
    <property type="nucleotide sequence ID" value="XM_007396706.1"/>
</dbReference>
<dbReference type="InterPro" id="IPR036812">
    <property type="entry name" value="NAD(P)_OxRdtase_dom_sf"/>
</dbReference>
<dbReference type="EMBL" id="JH930473">
    <property type="protein sequence ID" value="EKM54066.1"/>
    <property type="molecule type" value="Genomic_DNA"/>
</dbReference>
<dbReference type="HOGENOM" id="CLU_023205_2_1_1"/>
<reference evidence="3 4" key="1">
    <citation type="journal article" date="2012" name="BMC Genomics">
        <title>Comparative genomics of the white-rot fungi, Phanerochaete carnosa and P. chrysosporium, to elucidate the genetic basis of the distinct wood types they colonize.</title>
        <authorList>
            <person name="Suzuki H."/>
            <person name="MacDonald J."/>
            <person name="Syed K."/>
            <person name="Salamov A."/>
            <person name="Hori C."/>
            <person name="Aerts A."/>
            <person name="Henrissat B."/>
            <person name="Wiebenga A."/>
            <person name="vanKuyk P.A."/>
            <person name="Barry K."/>
            <person name="Lindquist E."/>
            <person name="LaButti K."/>
            <person name="Lapidus A."/>
            <person name="Lucas S."/>
            <person name="Coutinho P."/>
            <person name="Gong Y."/>
            <person name="Samejima M."/>
            <person name="Mahadevan R."/>
            <person name="Abou-Zaid M."/>
            <person name="de Vries R.P."/>
            <person name="Igarashi K."/>
            <person name="Yadav J.S."/>
            <person name="Grigoriev I.V."/>
            <person name="Master E.R."/>
        </authorList>
    </citation>
    <scope>NUCLEOTIDE SEQUENCE [LARGE SCALE GENOMIC DNA]</scope>
    <source>
        <strain evidence="3 4">HHB-10118-sp</strain>
    </source>
</reference>
<dbReference type="GeneID" id="18911156"/>
<dbReference type="InterPro" id="IPR020471">
    <property type="entry name" value="AKR"/>
</dbReference>
<dbReference type="InterPro" id="IPR023210">
    <property type="entry name" value="NADP_OxRdtase_dom"/>
</dbReference>
<feature type="domain" description="NADP-dependent oxidoreductase" evidence="2">
    <location>
        <begin position="18"/>
        <end position="298"/>
    </location>
</feature>
<dbReference type="AlphaFoldDB" id="K5UVK7"/>
<dbReference type="InterPro" id="IPR050791">
    <property type="entry name" value="Aldo-Keto_reductase"/>
</dbReference>
<organism evidence="3 4">
    <name type="scientific">Phanerochaete carnosa (strain HHB-10118-sp)</name>
    <name type="common">White-rot fungus</name>
    <name type="synonym">Peniophora carnosa</name>
    <dbReference type="NCBI Taxonomy" id="650164"/>
    <lineage>
        <taxon>Eukaryota</taxon>
        <taxon>Fungi</taxon>
        <taxon>Dikarya</taxon>
        <taxon>Basidiomycota</taxon>
        <taxon>Agaricomycotina</taxon>
        <taxon>Agaricomycetes</taxon>
        <taxon>Polyporales</taxon>
        <taxon>Phanerochaetaceae</taxon>
        <taxon>Phanerochaete</taxon>
    </lineage>
</organism>
<sequence>MPAQLPTRKIGDAQVTSIGFGAMGLSAFYGKLLPDEERLKLLDAVYEQGCTNWDTANMYGDSEELLGKWFARTGKRSDIFLATKFGYGLATGIPNGSPEYMREQFAKSLRLLGTDYVDLYYLHRMDTTIPIEITVGAMSELVRAGKVRYLGLSECSEATLRRAHAVHPISALQVEYSPFTLDIEDDKIGLFKACQELGITIVAYSPLGRGLITGQYKSPDDFEQGDFRRIVPRYSRENFPNVLKVVEDLKTVGTKYSATPGQVALAWLLAQADNYLKENLGALSIKLSPEDLEEVRRVAEAADGSMGLRYPEQAMKVIFVDTPELQ</sequence>
<dbReference type="Proteomes" id="UP000008370">
    <property type="component" value="Unassembled WGS sequence"/>
</dbReference>
<dbReference type="PANTHER" id="PTHR43625">
    <property type="entry name" value="AFLATOXIN B1 ALDEHYDE REDUCTASE"/>
    <property type="match status" value="1"/>
</dbReference>
<dbReference type="GO" id="GO:0005737">
    <property type="term" value="C:cytoplasm"/>
    <property type="evidence" value="ECO:0007669"/>
    <property type="project" value="TreeGrafter"/>
</dbReference>
<evidence type="ECO:0000256" key="1">
    <source>
        <dbReference type="ARBA" id="ARBA00023002"/>
    </source>
</evidence>
<dbReference type="KEGG" id="pco:PHACADRAFT_196501"/>
<name>K5UVK7_PHACS</name>
<dbReference type="SUPFAM" id="SSF51430">
    <property type="entry name" value="NAD(P)-linked oxidoreductase"/>
    <property type="match status" value="1"/>
</dbReference>
<evidence type="ECO:0000259" key="2">
    <source>
        <dbReference type="Pfam" id="PF00248"/>
    </source>
</evidence>
<proteinExistence type="predicted"/>
<keyword evidence="4" id="KW-1185">Reference proteome</keyword>